<dbReference type="AlphaFoldDB" id="A0A437GV88"/>
<feature type="transmembrane region" description="Helical" evidence="1">
    <location>
        <begin position="44"/>
        <end position="62"/>
    </location>
</feature>
<gene>
    <name evidence="2" type="ORF">EKN06_13870</name>
</gene>
<dbReference type="EMBL" id="RXOL01000008">
    <property type="protein sequence ID" value="RVQ65318.1"/>
    <property type="molecule type" value="Genomic_DNA"/>
</dbReference>
<evidence type="ECO:0000313" key="2">
    <source>
        <dbReference type="EMBL" id="RVQ65318.1"/>
    </source>
</evidence>
<dbReference type="RefSeq" id="WP_127613519.1">
    <property type="nucleotide sequence ID" value="NZ_RXOL01000008.1"/>
</dbReference>
<keyword evidence="1" id="KW-0812">Transmembrane</keyword>
<comment type="caution">
    <text evidence="2">The sequence shown here is derived from an EMBL/GenBank/DDBJ whole genome shotgun (WGS) entry which is preliminary data.</text>
</comment>
<keyword evidence="3" id="KW-1185">Reference proteome</keyword>
<keyword evidence="1" id="KW-1133">Transmembrane helix</keyword>
<proteinExistence type="predicted"/>
<dbReference type="OrthoDB" id="8456647at2"/>
<accession>A0A437GV88</accession>
<protein>
    <recommendedName>
        <fullName evidence="4">Zinc ribbon domain-containing protein</fullName>
    </recommendedName>
</protein>
<sequence length="105" mass="11479">MTPPRKTVYEIGRMHMAMGVASGLFIVWGIPLLASAVGMADGGMLDWVVLPLLLLWVVAFAIRSLKIACPRCGTSIFRRGLWSVFWPARTCSRCGLDLTSAAPRD</sequence>
<organism evidence="2 3">
    <name type="scientific">Croceicoccus ponticola</name>
    <dbReference type="NCBI Taxonomy" id="2217664"/>
    <lineage>
        <taxon>Bacteria</taxon>
        <taxon>Pseudomonadati</taxon>
        <taxon>Pseudomonadota</taxon>
        <taxon>Alphaproteobacteria</taxon>
        <taxon>Sphingomonadales</taxon>
        <taxon>Erythrobacteraceae</taxon>
        <taxon>Croceicoccus</taxon>
    </lineage>
</organism>
<evidence type="ECO:0000313" key="3">
    <source>
        <dbReference type="Proteomes" id="UP000283003"/>
    </source>
</evidence>
<reference evidence="2 3" key="1">
    <citation type="submission" date="2018-12" db="EMBL/GenBank/DDBJ databases">
        <title>Croceicoccus ponticola sp. nov., a lipolytic bacterium isolated from seawater.</title>
        <authorList>
            <person name="Yoon J.-H."/>
        </authorList>
    </citation>
    <scope>NUCLEOTIDE SEQUENCE [LARGE SCALE GENOMIC DNA]</scope>
    <source>
        <strain evidence="2 3">GM-16</strain>
    </source>
</reference>
<dbReference type="Proteomes" id="UP000283003">
    <property type="component" value="Unassembled WGS sequence"/>
</dbReference>
<evidence type="ECO:0000256" key="1">
    <source>
        <dbReference type="SAM" id="Phobius"/>
    </source>
</evidence>
<name>A0A437GV88_9SPHN</name>
<evidence type="ECO:0008006" key="4">
    <source>
        <dbReference type="Google" id="ProtNLM"/>
    </source>
</evidence>
<keyword evidence="1" id="KW-0472">Membrane</keyword>